<feature type="signal peptide" evidence="1">
    <location>
        <begin position="1"/>
        <end position="22"/>
    </location>
</feature>
<evidence type="ECO:0000313" key="4">
    <source>
        <dbReference type="Proteomes" id="UP001259347"/>
    </source>
</evidence>
<gene>
    <name evidence="3" type="ORF">J2Y69_000285</name>
</gene>
<evidence type="ECO:0000256" key="1">
    <source>
        <dbReference type="SAM" id="SignalP"/>
    </source>
</evidence>
<keyword evidence="4" id="KW-1185">Reference proteome</keyword>
<accession>A0ABU1S9W3</accession>
<evidence type="ECO:0000259" key="2">
    <source>
        <dbReference type="Pfam" id="PF00496"/>
    </source>
</evidence>
<dbReference type="EMBL" id="JAVDUM010000001">
    <property type="protein sequence ID" value="MDR6865703.1"/>
    <property type="molecule type" value="Genomic_DNA"/>
</dbReference>
<dbReference type="RefSeq" id="WP_310016767.1">
    <property type="nucleotide sequence ID" value="NZ_JAVDUM010000001.1"/>
</dbReference>
<dbReference type="PANTHER" id="PTHR30290">
    <property type="entry name" value="PERIPLASMIC BINDING COMPONENT OF ABC TRANSPORTER"/>
    <property type="match status" value="1"/>
</dbReference>
<name>A0ABU1S9W3_9MICO</name>
<dbReference type="InterPro" id="IPR030678">
    <property type="entry name" value="Peptide/Ni-bd"/>
</dbReference>
<dbReference type="PROSITE" id="PS51257">
    <property type="entry name" value="PROKAR_LIPOPROTEIN"/>
    <property type="match status" value="1"/>
</dbReference>
<feature type="domain" description="Solute-binding protein family 5" evidence="2">
    <location>
        <begin position="83"/>
        <end position="441"/>
    </location>
</feature>
<dbReference type="PIRSF" id="PIRSF002741">
    <property type="entry name" value="MppA"/>
    <property type="match status" value="1"/>
</dbReference>
<dbReference type="Gene3D" id="3.10.105.10">
    <property type="entry name" value="Dipeptide-binding Protein, Domain 3"/>
    <property type="match status" value="1"/>
</dbReference>
<keyword evidence="1" id="KW-0732">Signal</keyword>
<reference evidence="3 4" key="1">
    <citation type="submission" date="2023-07" db="EMBL/GenBank/DDBJ databases">
        <title>Sorghum-associated microbial communities from plants grown in Nebraska, USA.</title>
        <authorList>
            <person name="Schachtman D."/>
        </authorList>
    </citation>
    <scope>NUCLEOTIDE SEQUENCE [LARGE SCALE GENOMIC DNA]</scope>
    <source>
        <strain evidence="3 4">2980</strain>
    </source>
</reference>
<protein>
    <submittedName>
        <fullName evidence="3">Peptide/nickel transport system substrate-binding protein</fullName>
    </submittedName>
</protein>
<dbReference type="InterPro" id="IPR000914">
    <property type="entry name" value="SBP_5_dom"/>
</dbReference>
<dbReference type="Gene3D" id="3.40.190.10">
    <property type="entry name" value="Periplasmic binding protein-like II"/>
    <property type="match status" value="1"/>
</dbReference>
<dbReference type="Pfam" id="PF00496">
    <property type="entry name" value="SBP_bac_5"/>
    <property type="match status" value="1"/>
</dbReference>
<proteinExistence type="predicted"/>
<dbReference type="InterPro" id="IPR039424">
    <property type="entry name" value="SBP_5"/>
</dbReference>
<dbReference type="Proteomes" id="UP001259347">
    <property type="component" value="Unassembled WGS sequence"/>
</dbReference>
<sequence length="530" mass="54575">MRSPAPLVALLGASALALTACAGSAGPSSPSAGGALADGKTFTLSIGTDPGTLNPLVTVMSVARAIDRFLYARLVETGPDGTIVAGLAESWQSDTTGATFTLRTGTTCEDGTPITAKDVAANITYVGDPANGSPLIGLQVQPGTTAVGDDAAGTVTVTSGRPDAFLLENIGSIAIVCGNVLNDPDALAKGKGATGMFTMTEMSPNNQYTLTRRTDFTWGAGDWDPAQKGLPEKVSFRVVPNETTAVNLLLSGEITAAGVIGPDKKRLVDQGYFATNLPAPTGQLLYNQHEGRPTSDKAVRTALTQALDLDQLRTIITTGEGTKPTGLVTVSPNPCRADVVSGNLPSFDEKAAGDALDKAGWTTGSDGVRAKDGKRLELTLLSPSVLGDAGKAAAEYVQASWKKLGVALTVRSADSPAINEALFSTGDWDVSGVPLTVSMPSMLIPFYSGPTPPNGSNFAAIANTDYDTAVAAASQQAGSGGCEDWGTAEKALYENVAVVPYADQPRSTFASKAEFTESDGIDPTSIRMFE</sequence>
<organism evidence="3 4">
    <name type="scientific">Microbacterium resistens</name>
    <dbReference type="NCBI Taxonomy" id="156977"/>
    <lineage>
        <taxon>Bacteria</taxon>
        <taxon>Bacillati</taxon>
        <taxon>Actinomycetota</taxon>
        <taxon>Actinomycetes</taxon>
        <taxon>Micrococcales</taxon>
        <taxon>Microbacteriaceae</taxon>
        <taxon>Microbacterium</taxon>
    </lineage>
</organism>
<feature type="chain" id="PRO_5046471232" evidence="1">
    <location>
        <begin position="23"/>
        <end position="530"/>
    </location>
</feature>
<dbReference type="SUPFAM" id="SSF53850">
    <property type="entry name" value="Periplasmic binding protein-like II"/>
    <property type="match status" value="1"/>
</dbReference>
<evidence type="ECO:0000313" key="3">
    <source>
        <dbReference type="EMBL" id="MDR6865703.1"/>
    </source>
</evidence>
<comment type="caution">
    <text evidence="3">The sequence shown here is derived from an EMBL/GenBank/DDBJ whole genome shotgun (WGS) entry which is preliminary data.</text>
</comment>
<dbReference type="CDD" id="cd00995">
    <property type="entry name" value="PBP2_NikA_DppA_OppA_like"/>
    <property type="match status" value="1"/>
</dbReference>